<keyword evidence="4" id="KW-1185">Reference proteome</keyword>
<keyword evidence="2" id="KW-0812">Transmembrane</keyword>
<feature type="region of interest" description="Disordered" evidence="1">
    <location>
        <begin position="61"/>
        <end position="81"/>
    </location>
</feature>
<name>A0AAV7T9K0_PLEWA</name>
<keyword evidence="2" id="KW-0472">Membrane</keyword>
<feature type="region of interest" description="Disordered" evidence="1">
    <location>
        <begin position="1"/>
        <end position="22"/>
    </location>
</feature>
<comment type="caution">
    <text evidence="3">The sequence shown here is derived from an EMBL/GenBank/DDBJ whole genome shotgun (WGS) entry which is preliminary data.</text>
</comment>
<evidence type="ECO:0000313" key="3">
    <source>
        <dbReference type="EMBL" id="KAJ1173305.1"/>
    </source>
</evidence>
<evidence type="ECO:0000313" key="4">
    <source>
        <dbReference type="Proteomes" id="UP001066276"/>
    </source>
</evidence>
<reference evidence="3" key="1">
    <citation type="journal article" date="2022" name="bioRxiv">
        <title>Sequencing and chromosome-scale assembly of the giantPleurodeles waltlgenome.</title>
        <authorList>
            <person name="Brown T."/>
            <person name="Elewa A."/>
            <person name="Iarovenko S."/>
            <person name="Subramanian E."/>
            <person name="Araus A.J."/>
            <person name="Petzold A."/>
            <person name="Susuki M."/>
            <person name="Suzuki K.-i.T."/>
            <person name="Hayashi T."/>
            <person name="Toyoda A."/>
            <person name="Oliveira C."/>
            <person name="Osipova E."/>
            <person name="Leigh N.D."/>
            <person name="Simon A."/>
            <person name="Yun M.H."/>
        </authorList>
    </citation>
    <scope>NUCLEOTIDE SEQUENCE</scope>
    <source>
        <strain evidence="3">20211129_DDA</strain>
        <tissue evidence="3">Liver</tissue>
    </source>
</reference>
<dbReference type="AlphaFoldDB" id="A0AAV7T9K0"/>
<dbReference type="EMBL" id="JANPWB010000007">
    <property type="protein sequence ID" value="KAJ1173305.1"/>
    <property type="molecule type" value="Genomic_DNA"/>
</dbReference>
<keyword evidence="2" id="KW-1133">Transmembrane helix</keyword>
<proteinExistence type="predicted"/>
<organism evidence="3 4">
    <name type="scientific">Pleurodeles waltl</name>
    <name type="common">Iberian ribbed newt</name>
    <dbReference type="NCBI Taxonomy" id="8319"/>
    <lineage>
        <taxon>Eukaryota</taxon>
        <taxon>Metazoa</taxon>
        <taxon>Chordata</taxon>
        <taxon>Craniata</taxon>
        <taxon>Vertebrata</taxon>
        <taxon>Euteleostomi</taxon>
        <taxon>Amphibia</taxon>
        <taxon>Batrachia</taxon>
        <taxon>Caudata</taxon>
        <taxon>Salamandroidea</taxon>
        <taxon>Salamandridae</taxon>
        <taxon>Pleurodelinae</taxon>
        <taxon>Pleurodeles</taxon>
    </lineage>
</organism>
<accession>A0AAV7T9K0</accession>
<dbReference type="Proteomes" id="UP001066276">
    <property type="component" value="Chromosome 4_1"/>
</dbReference>
<protein>
    <submittedName>
        <fullName evidence="3">Uncharacterized protein</fullName>
    </submittedName>
</protein>
<sequence length="81" mass="8625">MCTSALPASVSQVLRHGRARRDDAPLEPRHIMVLPGMTGFVVSLGAVVRRPRTPAVRVHGKVTAPGTTEGKGCNSGRLVRK</sequence>
<evidence type="ECO:0000256" key="2">
    <source>
        <dbReference type="SAM" id="Phobius"/>
    </source>
</evidence>
<gene>
    <name evidence="3" type="ORF">NDU88_005141</name>
</gene>
<feature type="transmembrane region" description="Helical" evidence="2">
    <location>
        <begin position="30"/>
        <end position="48"/>
    </location>
</feature>
<evidence type="ECO:0000256" key="1">
    <source>
        <dbReference type="SAM" id="MobiDB-lite"/>
    </source>
</evidence>